<organism evidence="1 2">
    <name type="scientific">Caenorhabditis remanei</name>
    <name type="common">Caenorhabditis vulgaris</name>
    <dbReference type="NCBI Taxonomy" id="31234"/>
    <lineage>
        <taxon>Eukaryota</taxon>
        <taxon>Metazoa</taxon>
        <taxon>Ecdysozoa</taxon>
        <taxon>Nematoda</taxon>
        <taxon>Chromadorea</taxon>
        <taxon>Rhabditida</taxon>
        <taxon>Rhabditina</taxon>
        <taxon>Rhabditomorpha</taxon>
        <taxon>Rhabditoidea</taxon>
        <taxon>Rhabditidae</taxon>
        <taxon>Peloderinae</taxon>
        <taxon>Caenorhabditis</taxon>
    </lineage>
</organism>
<evidence type="ECO:0000313" key="1">
    <source>
        <dbReference type="EMBL" id="KAF1755882.1"/>
    </source>
</evidence>
<dbReference type="Proteomes" id="UP000483820">
    <property type="component" value="Chromosome IV"/>
</dbReference>
<dbReference type="AlphaFoldDB" id="A0A6A5GMW7"/>
<evidence type="ECO:0000313" key="2">
    <source>
        <dbReference type="Proteomes" id="UP000483820"/>
    </source>
</evidence>
<proteinExistence type="predicted"/>
<dbReference type="KEGG" id="crq:GCK72_012335"/>
<protein>
    <submittedName>
        <fullName evidence="1">Uncharacterized protein</fullName>
    </submittedName>
</protein>
<reference evidence="1 2" key="1">
    <citation type="submission" date="2019-12" db="EMBL/GenBank/DDBJ databases">
        <title>Chromosome-level assembly of the Caenorhabditis remanei genome.</title>
        <authorList>
            <person name="Teterina A.A."/>
            <person name="Willis J.H."/>
            <person name="Phillips P.C."/>
        </authorList>
    </citation>
    <scope>NUCLEOTIDE SEQUENCE [LARGE SCALE GENOMIC DNA]</scope>
    <source>
        <strain evidence="1 2">PX506</strain>
        <tissue evidence="1">Whole organism</tissue>
    </source>
</reference>
<name>A0A6A5GMW7_CAERE</name>
<dbReference type="RefSeq" id="XP_053583798.1">
    <property type="nucleotide sequence ID" value="XM_053729026.1"/>
</dbReference>
<sequence length="73" mass="8496">MSGRTKILLEPLWGDEFLANPRDWPNKSPAFAQPLKETHIPSNWNLIHTGNIDSQIKVNIYLDGRITRVIYFF</sequence>
<accession>A0A6A5GMW7</accession>
<dbReference type="GeneID" id="78775453"/>
<gene>
    <name evidence="1" type="ORF">GCK72_012335</name>
</gene>
<comment type="caution">
    <text evidence="1">The sequence shown here is derived from an EMBL/GenBank/DDBJ whole genome shotgun (WGS) entry which is preliminary data.</text>
</comment>
<dbReference type="EMBL" id="WUAV01000004">
    <property type="protein sequence ID" value="KAF1755882.1"/>
    <property type="molecule type" value="Genomic_DNA"/>
</dbReference>
<dbReference type="CTD" id="78775453"/>